<gene>
    <name evidence="2" type="ORF">CTI12_AA599810</name>
</gene>
<reference evidence="2 3" key="1">
    <citation type="journal article" date="2018" name="Mol. Plant">
        <title>The genome of Artemisia annua provides insight into the evolution of Asteraceae family and artemisinin biosynthesis.</title>
        <authorList>
            <person name="Shen Q."/>
            <person name="Zhang L."/>
            <person name="Liao Z."/>
            <person name="Wang S."/>
            <person name="Yan T."/>
            <person name="Shi P."/>
            <person name="Liu M."/>
            <person name="Fu X."/>
            <person name="Pan Q."/>
            <person name="Wang Y."/>
            <person name="Lv Z."/>
            <person name="Lu X."/>
            <person name="Zhang F."/>
            <person name="Jiang W."/>
            <person name="Ma Y."/>
            <person name="Chen M."/>
            <person name="Hao X."/>
            <person name="Li L."/>
            <person name="Tang Y."/>
            <person name="Lv G."/>
            <person name="Zhou Y."/>
            <person name="Sun X."/>
            <person name="Brodelius P.E."/>
            <person name="Rose J.K.C."/>
            <person name="Tang K."/>
        </authorList>
    </citation>
    <scope>NUCLEOTIDE SEQUENCE [LARGE SCALE GENOMIC DNA]</scope>
    <source>
        <strain evidence="3">cv. Huhao1</strain>
        <tissue evidence="2">Leaf</tissue>
    </source>
</reference>
<sequence>MGHNRSEQDQYILHTAEAQDITTIRLQARFNEDGGYWAASEHRNVDASYDTSFEGGSSKEPNVARGRKKKRSKKDSELCELEENMKSAIAKIAVQENQGPTIKTFIETSN</sequence>
<dbReference type="AlphaFoldDB" id="A0A2U1KI80"/>
<protein>
    <submittedName>
        <fullName evidence="2">Uncharacterized protein</fullName>
    </submittedName>
</protein>
<keyword evidence="3" id="KW-1185">Reference proteome</keyword>
<name>A0A2U1KI80_ARTAN</name>
<evidence type="ECO:0000256" key="1">
    <source>
        <dbReference type="SAM" id="MobiDB-lite"/>
    </source>
</evidence>
<organism evidence="2 3">
    <name type="scientific">Artemisia annua</name>
    <name type="common">Sweet wormwood</name>
    <dbReference type="NCBI Taxonomy" id="35608"/>
    <lineage>
        <taxon>Eukaryota</taxon>
        <taxon>Viridiplantae</taxon>
        <taxon>Streptophyta</taxon>
        <taxon>Embryophyta</taxon>
        <taxon>Tracheophyta</taxon>
        <taxon>Spermatophyta</taxon>
        <taxon>Magnoliopsida</taxon>
        <taxon>eudicotyledons</taxon>
        <taxon>Gunneridae</taxon>
        <taxon>Pentapetalae</taxon>
        <taxon>asterids</taxon>
        <taxon>campanulids</taxon>
        <taxon>Asterales</taxon>
        <taxon>Asteraceae</taxon>
        <taxon>Asteroideae</taxon>
        <taxon>Anthemideae</taxon>
        <taxon>Artemisiinae</taxon>
        <taxon>Artemisia</taxon>
    </lineage>
</organism>
<feature type="region of interest" description="Disordered" evidence="1">
    <location>
        <begin position="47"/>
        <end position="78"/>
    </location>
</feature>
<dbReference type="EMBL" id="PKPP01018130">
    <property type="protein sequence ID" value="PWA36480.1"/>
    <property type="molecule type" value="Genomic_DNA"/>
</dbReference>
<evidence type="ECO:0000313" key="3">
    <source>
        <dbReference type="Proteomes" id="UP000245207"/>
    </source>
</evidence>
<evidence type="ECO:0000313" key="2">
    <source>
        <dbReference type="EMBL" id="PWA36480.1"/>
    </source>
</evidence>
<accession>A0A2U1KI80</accession>
<comment type="caution">
    <text evidence="2">The sequence shown here is derived from an EMBL/GenBank/DDBJ whole genome shotgun (WGS) entry which is preliminary data.</text>
</comment>
<proteinExistence type="predicted"/>
<dbReference type="Proteomes" id="UP000245207">
    <property type="component" value="Unassembled WGS sequence"/>
</dbReference>